<feature type="region of interest" description="Disordered" evidence="1">
    <location>
        <begin position="165"/>
        <end position="343"/>
    </location>
</feature>
<feature type="compositionally biased region" description="Basic and acidic residues" evidence="1">
    <location>
        <begin position="283"/>
        <end position="300"/>
    </location>
</feature>
<proteinExistence type="predicted"/>
<comment type="caution">
    <text evidence="2">The sequence shown here is derived from an EMBL/GenBank/DDBJ whole genome shotgun (WGS) entry which is preliminary data.</text>
</comment>
<dbReference type="AlphaFoldDB" id="A0A4S4M4Q6"/>
<feature type="compositionally biased region" description="Basic and acidic residues" evidence="1">
    <location>
        <begin position="222"/>
        <end position="257"/>
    </location>
</feature>
<protein>
    <recommendedName>
        <fullName evidence="4">G-patch domain-containing protein</fullName>
    </recommendedName>
</protein>
<reference evidence="2 3" key="1">
    <citation type="submission" date="2019-02" db="EMBL/GenBank/DDBJ databases">
        <title>Genome sequencing of the rare red list fungi Bondarzewia mesenterica.</title>
        <authorList>
            <person name="Buettner E."/>
            <person name="Kellner H."/>
        </authorList>
    </citation>
    <scope>NUCLEOTIDE SEQUENCE [LARGE SCALE GENOMIC DNA]</scope>
    <source>
        <strain evidence="2 3">DSM 108281</strain>
    </source>
</reference>
<evidence type="ECO:0008006" key="4">
    <source>
        <dbReference type="Google" id="ProtNLM"/>
    </source>
</evidence>
<feature type="compositionally biased region" description="Basic residues" evidence="1">
    <location>
        <begin position="269"/>
        <end position="282"/>
    </location>
</feature>
<dbReference type="OrthoDB" id="3366546at2759"/>
<dbReference type="EMBL" id="SGPL01000029">
    <property type="protein sequence ID" value="THH20114.1"/>
    <property type="molecule type" value="Genomic_DNA"/>
</dbReference>
<feature type="compositionally biased region" description="Basic residues" evidence="1">
    <location>
        <begin position="330"/>
        <end position="343"/>
    </location>
</feature>
<name>A0A4S4M4Q6_9AGAM</name>
<dbReference type="Proteomes" id="UP000310158">
    <property type="component" value="Unassembled WGS sequence"/>
</dbReference>
<evidence type="ECO:0000313" key="3">
    <source>
        <dbReference type="Proteomes" id="UP000310158"/>
    </source>
</evidence>
<gene>
    <name evidence="2" type="ORF">EW146_g1216</name>
</gene>
<evidence type="ECO:0000313" key="2">
    <source>
        <dbReference type="EMBL" id="THH20114.1"/>
    </source>
</evidence>
<evidence type="ECO:0000256" key="1">
    <source>
        <dbReference type="SAM" id="MobiDB-lite"/>
    </source>
</evidence>
<organism evidence="2 3">
    <name type="scientific">Bondarzewia mesenterica</name>
    <dbReference type="NCBI Taxonomy" id="1095465"/>
    <lineage>
        <taxon>Eukaryota</taxon>
        <taxon>Fungi</taxon>
        <taxon>Dikarya</taxon>
        <taxon>Basidiomycota</taxon>
        <taxon>Agaricomycotina</taxon>
        <taxon>Agaricomycetes</taxon>
        <taxon>Russulales</taxon>
        <taxon>Bondarzewiaceae</taxon>
        <taxon>Bondarzewia</taxon>
    </lineage>
</organism>
<sequence>MPFDGHSYLVSQGWSGTGTGLRQGSISRPLAIPQKKTLAGLGKDRDEAFPFWDHLFAAAASAIQVKISSDDENEQGVVTSTVELKRTATGILSNRRPLTGTPAFSGTATPSDSISDPFTSRLGLMALAKREAAKRGLYSRFFRGPVIGPDDVQIEMVKTEAVLIRSPERKTETGQKTAHSTSKDGDDNEVAGKRKRKKRKADEAQMDDAEARRQERKRQKKELKEAEKTERKAKRKEEKREAKEAAVSHERGEEDPNRIAGTSVDEVRLKKKRRGGRKKEKRRKVEEVVSVQEGRRKELEESSVENQPAPLLERTECTADESIPAVIGKIPKKKKRKRGKDSS</sequence>
<keyword evidence="3" id="KW-1185">Reference proteome</keyword>
<accession>A0A4S4M4Q6</accession>